<sequence>MKKMIIITVTLLLGVGFLSFFELVKPSTAKPTNHKFITFGKVDFSDDDSDNDYDSDDDSDSDDSDENTSWFENFIENHKTPFSKTIQK</sequence>
<evidence type="ECO:0000313" key="2">
    <source>
        <dbReference type="EMBL" id="MCS4487903.1"/>
    </source>
</evidence>
<dbReference type="RefSeq" id="WP_259137441.1">
    <property type="nucleotide sequence ID" value="NZ_JANUXX010000002.1"/>
</dbReference>
<feature type="compositionally biased region" description="Acidic residues" evidence="1">
    <location>
        <begin position="45"/>
        <end position="66"/>
    </location>
</feature>
<reference evidence="2 3" key="1">
    <citation type="journal article" date="2023" name="Int. J. Syst. Evol. Microbiol.">
        <title>Streptococcus sciuri sp. nov., Staphylococcus marylandisciuri sp. nov. and Staphylococcus americanisciuri sp. nov., isolated from faeces of eastern grey squirrel (Sciurus carolinensis).</title>
        <authorList>
            <person name="Volokhov D.V."/>
            <person name="Zagorodnyaya T.A."/>
            <person name="Furtak V.A."/>
            <person name="Nattanmai G."/>
            <person name="Randall L."/>
            <person name="Jose S."/>
            <person name="Gao Y."/>
            <person name="Eisenberg T."/>
            <person name="Delmonte P."/>
            <person name="Blom J."/>
            <person name="Mitchell K.K."/>
        </authorList>
    </citation>
    <scope>NUCLEOTIDE SEQUENCE [LARGE SCALE GENOMIC DNA]</scope>
    <source>
        <strain evidence="2 3">SQ9-PEA</strain>
    </source>
</reference>
<feature type="region of interest" description="Disordered" evidence="1">
    <location>
        <begin position="41"/>
        <end position="68"/>
    </location>
</feature>
<organism evidence="2 3">
    <name type="scientific">Streptococcus sciuri</name>
    <dbReference type="NCBI Taxonomy" id="2973939"/>
    <lineage>
        <taxon>Bacteria</taxon>
        <taxon>Bacillati</taxon>
        <taxon>Bacillota</taxon>
        <taxon>Bacilli</taxon>
        <taxon>Lactobacillales</taxon>
        <taxon>Streptococcaceae</taxon>
        <taxon>Streptococcus</taxon>
    </lineage>
</organism>
<protein>
    <submittedName>
        <fullName evidence="2">Uncharacterized protein</fullName>
    </submittedName>
</protein>
<dbReference type="Proteomes" id="UP001206548">
    <property type="component" value="Unassembled WGS sequence"/>
</dbReference>
<keyword evidence="3" id="KW-1185">Reference proteome</keyword>
<accession>A0ABT2F6T9</accession>
<proteinExistence type="predicted"/>
<gene>
    <name evidence="2" type="ORF">NXS10_02810</name>
</gene>
<comment type="caution">
    <text evidence="2">The sequence shown here is derived from an EMBL/GenBank/DDBJ whole genome shotgun (WGS) entry which is preliminary data.</text>
</comment>
<evidence type="ECO:0000313" key="3">
    <source>
        <dbReference type="Proteomes" id="UP001206548"/>
    </source>
</evidence>
<evidence type="ECO:0000256" key="1">
    <source>
        <dbReference type="SAM" id="MobiDB-lite"/>
    </source>
</evidence>
<dbReference type="EMBL" id="JANUXX010000002">
    <property type="protein sequence ID" value="MCS4487903.1"/>
    <property type="molecule type" value="Genomic_DNA"/>
</dbReference>
<name>A0ABT2F6T9_9STRE</name>